<dbReference type="EMBL" id="LAZR01023743">
    <property type="protein sequence ID" value="KKL77459.1"/>
    <property type="molecule type" value="Genomic_DNA"/>
</dbReference>
<evidence type="ECO:0000313" key="1">
    <source>
        <dbReference type="EMBL" id="KKL77459.1"/>
    </source>
</evidence>
<reference evidence="1" key="1">
    <citation type="journal article" date="2015" name="Nature">
        <title>Complex archaea that bridge the gap between prokaryotes and eukaryotes.</title>
        <authorList>
            <person name="Spang A."/>
            <person name="Saw J.H."/>
            <person name="Jorgensen S.L."/>
            <person name="Zaremba-Niedzwiedzka K."/>
            <person name="Martijn J."/>
            <person name="Lind A.E."/>
            <person name="van Eijk R."/>
            <person name="Schleper C."/>
            <person name="Guy L."/>
            <person name="Ettema T.J."/>
        </authorList>
    </citation>
    <scope>NUCLEOTIDE SEQUENCE</scope>
</reference>
<comment type="caution">
    <text evidence="1">The sequence shown here is derived from an EMBL/GenBank/DDBJ whole genome shotgun (WGS) entry which is preliminary data.</text>
</comment>
<proteinExistence type="predicted"/>
<gene>
    <name evidence="1" type="ORF">LCGC14_2034700</name>
</gene>
<dbReference type="AlphaFoldDB" id="A0A0F9ETW2"/>
<name>A0A0F9ETW2_9ZZZZ</name>
<evidence type="ECO:0008006" key="2">
    <source>
        <dbReference type="Google" id="ProtNLM"/>
    </source>
</evidence>
<organism evidence="1">
    <name type="scientific">marine sediment metagenome</name>
    <dbReference type="NCBI Taxonomy" id="412755"/>
    <lineage>
        <taxon>unclassified sequences</taxon>
        <taxon>metagenomes</taxon>
        <taxon>ecological metagenomes</taxon>
    </lineage>
</organism>
<accession>A0A0F9ETW2</accession>
<sequence>MLKERPILFSGEMVRAMLEGRKTQTRRVMRVQPYWVNSEYTGGHWMISGYEAGECIYTGPFKPAEEVKYGPGSCYPYSGCQYGLPGDCLWVRETWKAEKNIYESRPCVSVNFKASPDIVKVVLFEEDIFPSLSVINKWKSSIHMPRWASRINLEITAIRVERVQEISAADARAEGIYPTHPEDAMGLISNFHILWDSINAKRGYPWVDNPWVWVVEFKRVEG</sequence>
<protein>
    <recommendedName>
        <fullName evidence="2">ASCH domain-containing protein</fullName>
    </recommendedName>
</protein>